<evidence type="ECO:0000313" key="2">
    <source>
        <dbReference type="EMBL" id="OLP55783.1"/>
    </source>
</evidence>
<proteinExistence type="predicted"/>
<reference evidence="2 3" key="1">
    <citation type="submission" date="2016-09" db="EMBL/GenBank/DDBJ databases">
        <title>Rhizobium sp. nov., a novel species isolated from the rice rhizosphere.</title>
        <authorList>
            <person name="Zhao J."/>
            <person name="Zhang X."/>
        </authorList>
    </citation>
    <scope>NUCLEOTIDE SEQUENCE [LARGE SCALE GENOMIC DNA]</scope>
    <source>
        <strain evidence="2 3">MH17</strain>
    </source>
</reference>
<evidence type="ECO:0000256" key="1">
    <source>
        <dbReference type="SAM" id="MobiDB-lite"/>
    </source>
</evidence>
<accession>A0A1Q9AKM0</accession>
<protein>
    <submittedName>
        <fullName evidence="2">Uncharacterized protein</fullName>
    </submittedName>
</protein>
<name>A0A1Q9AKM0_9HYPH</name>
<gene>
    <name evidence="2" type="ORF">BJF92_09115</name>
</gene>
<feature type="region of interest" description="Disordered" evidence="1">
    <location>
        <begin position="200"/>
        <end position="225"/>
    </location>
</feature>
<dbReference type="EMBL" id="MKIO01000026">
    <property type="protein sequence ID" value="OLP55783.1"/>
    <property type="molecule type" value="Genomic_DNA"/>
</dbReference>
<dbReference type="AlphaFoldDB" id="A0A1Q9AKM0"/>
<organism evidence="2 3">
    <name type="scientific">Xaviernesmea rhizosphaerae</name>
    <dbReference type="NCBI Taxonomy" id="1672749"/>
    <lineage>
        <taxon>Bacteria</taxon>
        <taxon>Pseudomonadati</taxon>
        <taxon>Pseudomonadota</taxon>
        <taxon>Alphaproteobacteria</taxon>
        <taxon>Hyphomicrobiales</taxon>
        <taxon>Rhizobiaceae</taxon>
        <taxon>Rhizobium/Agrobacterium group</taxon>
        <taxon>Xaviernesmea</taxon>
    </lineage>
</organism>
<sequence length="225" mass="24342">MAQGTRSSDQRRKWWNDSLGENLVDSRTILPREGHSRIKVLADQLGERVPILLGKFVMASLSMFDLGRNEFPAIEGGDGEAQMPARAQQVILDEDVFQICAAITASRFPEDTGSTRMRQCAMMILIASETAAGRKPTMAGLARMTGSPTSPIIVLATSLEERGLLTRIRMAGVSNGKSGKVLQIRPDALQAINDAHLAQTGSPIVRIDEQSTTPTDEPSAPKTDV</sequence>
<dbReference type="Proteomes" id="UP000186143">
    <property type="component" value="Unassembled WGS sequence"/>
</dbReference>
<evidence type="ECO:0000313" key="3">
    <source>
        <dbReference type="Proteomes" id="UP000186143"/>
    </source>
</evidence>
<comment type="caution">
    <text evidence="2">The sequence shown here is derived from an EMBL/GenBank/DDBJ whole genome shotgun (WGS) entry which is preliminary data.</text>
</comment>
<dbReference type="STRING" id="1672749.BJF92_09115"/>